<reference evidence="1 2" key="1">
    <citation type="submission" date="2022-08" db="EMBL/GenBank/DDBJ databases">
        <title>Bacterial and archaeal communities from various locations to study Microbial Dark Matter (Phase II).</title>
        <authorList>
            <person name="Stepanauskas R."/>
        </authorList>
    </citation>
    <scope>NUCLEOTIDE SEQUENCE [LARGE SCALE GENOMIC DNA]</scope>
    <source>
        <strain evidence="1 2">PD1</strain>
    </source>
</reference>
<organism evidence="1 2">
    <name type="scientific">Candidatus Fervidibacter sacchari</name>
    <dbReference type="NCBI Taxonomy" id="1448929"/>
    <lineage>
        <taxon>Bacteria</taxon>
        <taxon>Candidatus Fervidibacterota</taxon>
        <taxon>Candidatus Fervidibacter</taxon>
    </lineage>
</organism>
<keyword evidence="2" id="KW-1185">Reference proteome</keyword>
<protein>
    <submittedName>
        <fullName evidence="1">5-formyltetrahydrofolate cyclo-ligase</fullName>
        <ecNumber evidence="1">6.3.3.2</ecNumber>
    </submittedName>
</protein>
<proteinExistence type="predicted"/>
<dbReference type="SUPFAM" id="SSF100950">
    <property type="entry name" value="NagB/RpiA/CoA transferase-like"/>
    <property type="match status" value="1"/>
</dbReference>
<dbReference type="Proteomes" id="UP001204798">
    <property type="component" value="Unassembled WGS sequence"/>
</dbReference>
<comment type="caution">
    <text evidence="1">The sequence shown here is derived from an EMBL/GenBank/DDBJ whole genome shotgun (WGS) entry which is preliminary data.</text>
</comment>
<accession>A0ABT2ER72</accession>
<evidence type="ECO:0000313" key="2">
    <source>
        <dbReference type="Proteomes" id="UP001204798"/>
    </source>
</evidence>
<dbReference type="InterPro" id="IPR024185">
    <property type="entry name" value="FTHF_cligase-like_sf"/>
</dbReference>
<dbReference type="GO" id="GO:0030272">
    <property type="term" value="F:5-formyltetrahydrofolate cyclo-ligase activity"/>
    <property type="evidence" value="ECO:0007669"/>
    <property type="project" value="UniProtKB-EC"/>
</dbReference>
<dbReference type="Gene3D" id="3.40.50.10420">
    <property type="entry name" value="NagB/RpiA/CoA transferase-like"/>
    <property type="match status" value="1"/>
</dbReference>
<dbReference type="PANTHER" id="PTHR13017">
    <property type="entry name" value="5-FORMYLTETRAHYDROFOLATE CYCLO-LIGASE-RELATED"/>
    <property type="match status" value="1"/>
</dbReference>
<dbReference type="Pfam" id="PF01812">
    <property type="entry name" value="5-FTHF_cyc-lig"/>
    <property type="match status" value="1"/>
</dbReference>
<evidence type="ECO:0000313" key="1">
    <source>
        <dbReference type="EMBL" id="MCS3920355.1"/>
    </source>
</evidence>
<dbReference type="InterPro" id="IPR037171">
    <property type="entry name" value="NagB/RpiA_transferase-like"/>
</dbReference>
<dbReference type="EMBL" id="JANUCP010000005">
    <property type="protein sequence ID" value="MCS3920355.1"/>
    <property type="molecule type" value="Genomic_DNA"/>
</dbReference>
<name>A0ABT2ER72_9BACT</name>
<dbReference type="InterPro" id="IPR002698">
    <property type="entry name" value="FTHF_cligase"/>
</dbReference>
<sequence>MRERVFLPRLLTRRERLRRRIWHLMEDAGVLTFPLDVFGRVPNFIGAEKAAELLAEQPEFEQAKVVFVSPDHVLRRVRELVLERGKVLAVSLPQRLIRQNKPALLQITERRAIKAAADIDNFLRYGQPLSLPVDLAVLSSVVVDRLGNRLTPRREFGDREWQMLVDNGFVHEGTKIATIVHPLQFADDLIKWVVEEDVRAHLIVTPEEVVRPGGERDGNRGTIP</sequence>
<dbReference type="RefSeq" id="WP_259099249.1">
    <property type="nucleotide sequence ID" value="NZ_CP130454.1"/>
</dbReference>
<keyword evidence="1" id="KW-0436">Ligase</keyword>
<gene>
    <name evidence="1" type="ORF">M2350_002784</name>
</gene>
<dbReference type="PANTHER" id="PTHR13017:SF0">
    <property type="entry name" value="METHENYLTETRAHYDROFOLATE SYNTHASE DOMAIN-CONTAINING PROTEIN"/>
    <property type="match status" value="1"/>
</dbReference>
<dbReference type="EC" id="6.3.3.2" evidence="1"/>